<keyword evidence="1" id="KW-0812">Transmembrane</keyword>
<evidence type="ECO:0000313" key="4">
    <source>
        <dbReference type="Proteomes" id="UP001331761"/>
    </source>
</evidence>
<keyword evidence="1" id="KW-1133">Transmembrane helix</keyword>
<organism evidence="2 4">
    <name type="scientific">Trichostrongylus colubriformis</name>
    <name type="common">Black scour worm</name>
    <dbReference type="NCBI Taxonomy" id="6319"/>
    <lineage>
        <taxon>Eukaryota</taxon>
        <taxon>Metazoa</taxon>
        <taxon>Ecdysozoa</taxon>
        <taxon>Nematoda</taxon>
        <taxon>Chromadorea</taxon>
        <taxon>Rhabditida</taxon>
        <taxon>Rhabditina</taxon>
        <taxon>Rhabditomorpha</taxon>
        <taxon>Strongyloidea</taxon>
        <taxon>Trichostrongylidae</taxon>
        <taxon>Trichostrongylus</taxon>
    </lineage>
</organism>
<comment type="caution">
    <text evidence="2">The sequence shown here is derived from an EMBL/GenBank/DDBJ whole genome shotgun (WGS) entry which is preliminary data.</text>
</comment>
<gene>
    <name evidence="3" type="ORF">GCK32_005016</name>
    <name evidence="2" type="ORF">GCK32_006350</name>
</gene>
<dbReference type="EMBL" id="WIXE01009581">
    <property type="protein sequence ID" value="KAK5978320.1"/>
    <property type="molecule type" value="Genomic_DNA"/>
</dbReference>
<keyword evidence="1" id="KW-0472">Membrane</keyword>
<reference evidence="2 4" key="1">
    <citation type="submission" date="2019-10" db="EMBL/GenBank/DDBJ databases">
        <title>Assembly and Annotation for the nematode Trichostrongylus colubriformis.</title>
        <authorList>
            <person name="Martin J."/>
        </authorList>
    </citation>
    <scope>NUCLEOTIDE SEQUENCE [LARGE SCALE GENOMIC DNA]</scope>
    <source>
        <strain evidence="2">G859</strain>
        <tissue evidence="2">Whole worm</tissue>
    </source>
</reference>
<accession>A0AAN8EWP6</accession>
<dbReference type="Proteomes" id="UP001331761">
    <property type="component" value="Unassembled WGS sequence"/>
</dbReference>
<keyword evidence="4" id="KW-1185">Reference proteome</keyword>
<protein>
    <submittedName>
        <fullName evidence="2">Uncharacterized protein</fullName>
    </submittedName>
</protein>
<dbReference type="EMBL" id="WIXE01024070">
    <property type="protein sequence ID" value="KAK5965945.1"/>
    <property type="molecule type" value="Genomic_DNA"/>
</dbReference>
<evidence type="ECO:0000256" key="1">
    <source>
        <dbReference type="SAM" id="Phobius"/>
    </source>
</evidence>
<dbReference type="AlphaFoldDB" id="A0AAN8EWP6"/>
<evidence type="ECO:0000313" key="3">
    <source>
        <dbReference type="EMBL" id="KAK5978320.1"/>
    </source>
</evidence>
<name>A0AAN8EWP6_TRICO</name>
<proteinExistence type="predicted"/>
<feature type="transmembrane region" description="Helical" evidence="1">
    <location>
        <begin position="39"/>
        <end position="62"/>
    </location>
</feature>
<evidence type="ECO:0000313" key="2">
    <source>
        <dbReference type="EMBL" id="KAK5965945.1"/>
    </source>
</evidence>
<sequence>MRELVYSPTSSESSHITQRGIGTLLDLFVLHRSEVLRLIVLYLFRASSYTAFLLIFQLIFIIGPGLSDLASRFDVLQSALSQRNGDRVRHHSKVDELKEADRMHKVVLSLDDIANGIINGQLSAAEVKRALQRILLMDIFCESAAHPSDKEPLLPTEEGHEFIENGKFKGAAEVPQARSLCDEVYETIASPDHTNEVLVPDAVDFAVQQESHQLMEELRAALVNRATDFAARERRALAAFYGVSDDELERIENAYEKNEPISQEFSSNDVFDQETDDNVSIEEALPKQSRTLPPDLLAALRLRAVAEQTIGDD</sequence>